<sequence length="298" mass="33498">MGKNNIRWIARQGLYLTFALFFPYQAFPDTLEVRYWGGTPGRVEYELEVLREALDAASDAPYTVQHNVQSYGSDRGRQEIALGDRVNVYASAYQHDALVTTGQLIPVERPLLKGLLGYRSLIVRKQDLAKFAAMTRLSDLQQVVVGQGSGWFDAQVYRHNGIEVDESARFRLLLGMLSHKRFDTVILGVMEAAPTLAGSQYADELSVVPGLGVYYPHPLIYYVSANAPQLAERLQRGMDLLQANGKLDMLFAQHYGDLIETMRASWQHLIILEHPNTPLEGALDAPVFKPYIRPPSFQ</sequence>
<accession>A0ABU4S2Z3</accession>
<evidence type="ECO:0000313" key="2">
    <source>
        <dbReference type="Proteomes" id="UP001273505"/>
    </source>
</evidence>
<gene>
    <name evidence="1" type="ORF">SCD92_19460</name>
</gene>
<evidence type="ECO:0000313" key="1">
    <source>
        <dbReference type="EMBL" id="MDX6851549.1"/>
    </source>
</evidence>
<organism evidence="1 2">
    <name type="scientific">Gilvimarinus gilvus</name>
    <dbReference type="NCBI Taxonomy" id="3058038"/>
    <lineage>
        <taxon>Bacteria</taxon>
        <taxon>Pseudomonadati</taxon>
        <taxon>Pseudomonadota</taxon>
        <taxon>Gammaproteobacteria</taxon>
        <taxon>Cellvibrionales</taxon>
        <taxon>Cellvibrionaceae</taxon>
        <taxon>Gilvimarinus</taxon>
    </lineage>
</organism>
<reference evidence="1 2" key="1">
    <citation type="submission" date="2023-11" db="EMBL/GenBank/DDBJ databases">
        <title>Gilvimarinus fulvus sp. nov., isolated from the surface of Kelp.</title>
        <authorList>
            <person name="Sun Y.Y."/>
            <person name="Gong Y."/>
            <person name="Du Z.J."/>
        </authorList>
    </citation>
    <scope>NUCLEOTIDE SEQUENCE [LARGE SCALE GENOMIC DNA]</scope>
    <source>
        <strain evidence="1 2">SDUM040013</strain>
    </source>
</reference>
<dbReference type="Proteomes" id="UP001273505">
    <property type="component" value="Unassembled WGS sequence"/>
</dbReference>
<keyword evidence="2" id="KW-1185">Reference proteome</keyword>
<dbReference type="EMBL" id="JAXAFO010000076">
    <property type="protein sequence ID" value="MDX6851549.1"/>
    <property type="molecule type" value="Genomic_DNA"/>
</dbReference>
<dbReference type="RefSeq" id="WP_302721397.1">
    <property type="nucleotide sequence ID" value="NZ_JAULRU010000302.1"/>
</dbReference>
<protein>
    <submittedName>
        <fullName evidence="1">Transporter substrate-binding domain-containing protein</fullName>
    </submittedName>
</protein>
<proteinExistence type="predicted"/>
<comment type="caution">
    <text evidence="1">The sequence shown here is derived from an EMBL/GenBank/DDBJ whole genome shotgun (WGS) entry which is preliminary data.</text>
</comment>
<dbReference type="SUPFAM" id="SSF53850">
    <property type="entry name" value="Periplasmic binding protein-like II"/>
    <property type="match status" value="1"/>
</dbReference>
<name>A0ABU4S2Z3_9GAMM</name>